<keyword evidence="1" id="KW-1133">Transmembrane helix</keyword>
<evidence type="ECO:0000256" key="1">
    <source>
        <dbReference type="SAM" id="Phobius"/>
    </source>
</evidence>
<name>K3Y494_SETIT</name>
<dbReference type="HOGENOM" id="CLU_3400095_0_0_1"/>
<protein>
    <submittedName>
        <fullName evidence="2">Uncharacterized protein</fullName>
    </submittedName>
</protein>
<dbReference type="Proteomes" id="UP000004995">
    <property type="component" value="Unassembled WGS sequence"/>
</dbReference>
<dbReference type="AlphaFoldDB" id="K3Y494"/>
<dbReference type="EnsemblPlants" id="KQL10572">
    <property type="protein sequence ID" value="KQL10572"/>
    <property type="gene ID" value="SETIT_009032mg"/>
</dbReference>
<reference evidence="3" key="1">
    <citation type="journal article" date="2012" name="Nat. Biotechnol.">
        <title>Reference genome sequence of the model plant Setaria.</title>
        <authorList>
            <person name="Bennetzen J.L."/>
            <person name="Schmutz J."/>
            <person name="Wang H."/>
            <person name="Percifield R."/>
            <person name="Hawkins J."/>
            <person name="Pontaroli A.C."/>
            <person name="Estep M."/>
            <person name="Feng L."/>
            <person name="Vaughn J.N."/>
            <person name="Grimwood J."/>
            <person name="Jenkins J."/>
            <person name="Barry K."/>
            <person name="Lindquist E."/>
            <person name="Hellsten U."/>
            <person name="Deshpande S."/>
            <person name="Wang X."/>
            <person name="Wu X."/>
            <person name="Mitros T."/>
            <person name="Triplett J."/>
            <person name="Yang X."/>
            <person name="Ye C.Y."/>
            <person name="Mauro-Herrera M."/>
            <person name="Wang L."/>
            <person name="Li P."/>
            <person name="Sharma M."/>
            <person name="Sharma R."/>
            <person name="Ronald P.C."/>
            <person name="Panaud O."/>
            <person name="Kellogg E.A."/>
            <person name="Brutnell T.P."/>
            <person name="Doust A.N."/>
            <person name="Tuskan G.A."/>
            <person name="Rokhsar D."/>
            <person name="Devos K.M."/>
        </authorList>
    </citation>
    <scope>NUCLEOTIDE SEQUENCE [LARGE SCALE GENOMIC DNA]</scope>
    <source>
        <strain evidence="3">cv. Yugu1</strain>
    </source>
</reference>
<feature type="transmembrane region" description="Helical" evidence="1">
    <location>
        <begin position="6"/>
        <end position="25"/>
    </location>
</feature>
<keyword evidence="3" id="KW-1185">Reference proteome</keyword>
<dbReference type="EMBL" id="AGNK02002433">
    <property type="status" value="NOT_ANNOTATED_CDS"/>
    <property type="molecule type" value="Genomic_DNA"/>
</dbReference>
<proteinExistence type="predicted"/>
<keyword evidence="1" id="KW-0812">Transmembrane</keyword>
<accession>K3Y494</accession>
<evidence type="ECO:0000313" key="3">
    <source>
        <dbReference type="Proteomes" id="UP000004995"/>
    </source>
</evidence>
<keyword evidence="1" id="KW-0472">Membrane</keyword>
<sequence length="31" mass="3514">MAVIVMSLGYLWAGMAIMDGCIYRINDKKYS</sequence>
<reference evidence="2" key="2">
    <citation type="submission" date="2018-08" db="UniProtKB">
        <authorList>
            <consortium name="EnsemblPlants"/>
        </authorList>
    </citation>
    <scope>IDENTIFICATION</scope>
    <source>
        <strain evidence="2">Yugu1</strain>
    </source>
</reference>
<organism evidence="2 3">
    <name type="scientific">Setaria italica</name>
    <name type="common">Foxtail millet</name>
    <name type="synonym">Panicum italicum</name>
    <dbReference type="NCBI Taxonomy" id="4555"/>
    <lineage>
        <taxon>Eukaryota</taxon>
        <taxon>Viridiplantae</taxon>
        <taxon>Streptophyta</taxon>
        <taxon>Embryophyta</taxon>
        <taxon>Tracheophyta</taxon>
        <taxon>Spermatophyta</taxon>
        <taxon>Magnoliopsida</taxon>
        <taxon>Liliopsida</taxon>
        <taxon>Poales</taxon>
        <taxon>Poaceae</taxon>
        <taxon>PACMAD clade</taxon>
        <taxon>Panicoideae</taxon>
        <taxon>Panicodae</taxon>
        <taxon>Paniceae</taxon>
        <taxon>Cenchrinae</taxon>
        <taxon>Setaria</taxon>
    </lineage>
</organism>
<dbReference type="Gramene" id="KQL10572">
    <property type="protein sequence ID" value="KQL10572"/>
    <property type="gene ID" value="SETIT_009032mg"/>
</dbReference>
<evidence type="ECO:0000313" key="2">
    <source>
        <dbReference type="EnsemblPlants" id="KQL10572"/>
    </source>
</evidence>
<dbReference type="InParanoid" id="K3Y494"/>